<name>A0A6A4LQI9_9ERIC</name>
<dbReference type="AlphaFoldDB" id="A0A6A4LQI9"/>
<dbReference type="Gene3D" id="3.40.50.1100">
    <property type="match status" value="1"/>
</dbReference>
<dbReference type="OrthoDB" id="10050244at2759"/>
<dbReference type="InterPro" id="IPR036052">
    <property type="entry name" value="TrpB-like_PALP_sf"/>
</dbReference>
<accession>A0A6A4LQI9</accession>
<reference evidence="1 2" key="1">
    <citation type="journal article" date="2019" name="Genome Biol. Evol.">
        <title>The Rhododendron genome and chromosomal organization provide insight into shared whole-genome duplications across the heath family (Ericaceae).</title>
        <authorList>
            <person name="Soza V.L."/>
            <person name="Lindsley D."/>
            <person name="Waalkes A."/>
            <person name="Ramage E."/>
            <person name="Patwardhan R.P."/>
            <person name="Burton J.N."/>
            <person name="Adey A."/>
            <person name="Kumar A."/>
            <person name="Qiu R."/>
            <person name="Shendure J."/>
            <person name="Hall B."/>
        </authorList>
    </citation>
    <scope>NUCLEOTIDE SEQUENCE [LARGE SCALE GENOMIC DNA]</scope>
    <source>
        <strain evidence="1">RSF 1966-606</strain>
    </source>
</reference>
<proteinExistence type="predicted"/>
<sequence length="90" mass="9848">MDFHRALQLRKLTKPGGIHGTGVTGLAATIATGLGTVSEFPKYFSVHFLLWRSHALAYMEKLCPTLANGTKLVLNCSDKDVQTAVKYLQV</sequence>
<gene>
    <name evidence="1" type="ORF">C3L33_11605</name>
</gene>
<comment type="caution">
    <text evidence="1">The sequence shown here is derived from an EMBL/GenBank/DDBJ whole genome shotgun (WGS) entry which is preliminary data.</text>
</comment>
<dbReference type="Proteomes" id="UP000428333">
    <property type="component" value="Linkage Group LG07"/>
</dbReference>
<keyword evidence="2" id="KW-1185">Reference proteome</keyword>
<evidence type="ECO:0000313" key="1">
    <source>
        <dbReference type="EMBL" id="KAE9456598.1"/>
    </source>
</evidence>
<dbReference type="EMBL" id="QEFC01001721">
    <property type="protein sequence ID" value="KAE9456598.1"/>
    <property type="molecule type" value="Genomic_DNA"/>
</dbReference>
<evidence type="ECO:0000313" key="2">
    <source>
        <dbReference type="Proteomes" id="UP000428333"/>
    </source>
</evidence>
<feature type="non-terminal residue" evidence="1">
    <location>
        <position position="1"/>
    </location>
</feature>
<organism evidence="1 2">
    <name type="scientific">Rhododendron williamsianum</name>
    <dbReference type="NCBI Taxonomy" id="262921"/>
    <lineage>
        <taxon>Eukaryota</taxon>
        <taxon>Viridiplantae</taxon>
        <taxon>Streptophyta</taxon>
        <taxon>Embryophyta</taxon>
        <taxon>Tracheophyta</taxon>
        <taxon>Spermatophyta</taxon>
        <taxon>Magnoliopsida</taxon>
        <taxon>eudicotyledons</taxon>
        <taxon>Gunneridae</taxon>
        <taxon>Pentapetalae</taxon>
        <taxon>asterids</taxon>
        <taxon>Ericales</taxon>
        <taxon>Ericaceae</taxon>
        <taxon>Ericoideae</taxon>
        <taxon>Rhodoreae</taxon>
        <taxon>Rhododendron</taxon>
    </lineage>
</organism>
<protein>
    <submittedName>
        <fullName evidence="1">Uncharacterized protein</fullName>
    </submittedName>
</protein>